<feature type="domain" description="RNA polymerase sigma factor 70 region 4 type 2" evidence="7">
    <location>
        <begin position="106"/>
        <end position="157"/>
    </location>
</feature>
<keyword evidence="2" id="KW-0805">Transcription regulation</keyword>
<dbReference type="NCBIfam" id="TIGR02937">
    <property type="entry name" value="sigma70-ECF"/>
    <property type="match status" value="1"/>
</dbReference>
<proteinExistence type="inferred from homology"/>
<dbReference type="GO" id="GO:0006352">
    <property type="term" value="P:DNA-templated transcription initiation"/>
    <property type="evidence" value="ECO:0007669"/>
    <property type="project" value="InterPro"/>
</dbReference>
<protein>
    <submittedName>
        <fullName evidence="8">RNA polymerase sigma factor</fullName>
    </submittedName>
</protein>
<comment type="similarity">
    <text evidence="1">Belongs to the sigma-70 factor family. ECF subfamily.</text>
</comment>
<dbReference type="InterPro" id="IPR036388">
    <property type="entry name" value="WH-like_DNA-bd_sf"/>
</dbReference>
<comment type="caution">
    <text evidence="8">The sequence shown here is derived from an EMBL/GenBank/DDBJ whole genome shotgun (WGS) entry which is preliminary data.</text>
</comment>
<evidence type="ECO:0000256" key="5">
    <source>
        <dbReference type="ARBA" id="ARBA00023163"/>
    </source>
</evidence>
<dbReference type="InterPro" id="IPR013249">
    <property type="entry name" value="RNA_pol_sigma70_r4_t2"/>
</dbReference>
<feature type="domain" description="RNA polymerase sigma-70 region 2" evidence="6">
    <location>
        <begin position="16"/>
        <end position="82"/>
    </location>
</feature>
<keyword evidence="9" id="KW-1185">Reference proteome</keyword>
<dbReference type="AlphaFoldDB" id="A0A4Z0H725"/>
<dbReference type="SUPFAM" id="SSF88946">
    <property type="entry name" value="Sigma2 domain of RNA polymerase sigma factors"/>
    <property type="match status" value="1"/>
</dbReference>
<evidence type="ECO:0000256" key="2">
    <source>
        <dbReference type="ARBA" id="ARBA00023015"/>
    </source>
</evidence>
<dbReference type="Pfam" id="PF04542">
    <property type="entry name" value="Sigma70_r2"/>
    <property type="match status" value="1"/>
</dbReference>
<dbReference type="InterPro" id="IPR039425">
    <property type="entry name" value="RNA_pol_sigma-70-like"/>
</dbReference>
<name>A0A4Z0H725_9BACI</name>
<evidence type="ECO:0000256" key="3">
    <source>
        <dbReference type="ARBA" id="ARBA00023082"/>
    </source>
</evidence>
<gene>
    <name evidence="8" type="ORF">E4663_01030</name>
</gene>
<dbReference type="Proteomes" id="UP000297982">
    <property type="component" value="Unassembled WGS sequence"/>
</dbReference>
<evidence type="ECO:0000256" key="1">
    <source>
        <dbReference type="ARBA" id="ARBA00010641"/>
    </source>
</evidence>
<dbReference type="RefSeq" id="WP_135327539.1">
    <property type="nucleotide sequence ID" value="NZ_SRJC01000001.1"/>
</dbReference>
<dbReference type="InterPro" id="IPR007627">
    <property type="entry name" value="RNA_pol_sigma70_r2"/>
</dbReference>
<dbReference type="GO" id="GO:0016987">
    <property type="term" value="F:sigma factor activity"/>
    <property type="evidence" value="ECO:0007669"/>
    <property type="project" value="UniProtKB-KW"/>
</dbReference>
<dbReference type="InterPro" id="IPR013324">
    <property type="entry name" value="RNA_pol_sigma_r3/r4-like"/>
</dbReference>
<keyword evidence="3" id="KW-0731">Sigma factor</keyword>
<dbReference type="EMBL" id="SRJC01000001">
    <property type="protein sequence ID" value="TGB05419.1"/>
    <property type="molecule type" value="Genomic_DNA"/>
</dbReference>
<evidence type="ECO:0000259" key="7">
    <source>
        <dbReference type="Pfam" id="PF08281"/>
    </source>
</evidence>
<evidence type="ECO:0000313" key="9">
    <source>
        <dbReference type="Proteomes" id="UP000297982"/>
    </source>
</evidence>
<dbReference type="Pfam" id="PF08281">
    <property type="entry name" value="Sigma70_r4_2"/>
    <property type="match status" value="1"/>
</dbReference>
<dbReference type="GO" id="GO:0003677">
    <property type="term" value="F:DNA binding"/>
    <property type="evidence" value="ECO:0007669"/>
    <property type="project" value="UniProtKB-KW"/>
</dbReference>
<dbReference type="InterPro" id="IPR013325">
    <property type="entry name" value="RNA_pol_sigma_r2"/>
</dbReference>
<dbReference type="PANTHER" id="PTHR43133:SF52">
    <property type="entry name" value="ECF RNA POLYMERASE SIGMA FACTOR SIGL"/>
    <property type="match status" value="1"/>
</dbReference>
<dbReference type="Gene3D" id="1.10.10.10">
    <property type="entry name" value="Winged helix-like DNA-binding domain superfamily/Winged helix DNA-binding domain"/>
    <property type="match status" value="1"/>
</dbReference>
<sequence>MTAYQDGEEEALEHIYTLYREPLYSFLYRYTRDENFSVDVVQDTFVKLQIHKLQYSAERGTVKTYLFQIAYRIMINKLNRRKKWRSLLPFLAPYQPETFSAEDKMTIQEAVAKLPELHRAVVLLYYYHDLPQTEISTILDIPLGTVKSRLHKAIQKLKEEVEVSMDEEKSL</sequence>
<reference evidence="8 9" key="1">
    <citation type="journal article" date="2003" name="Int. J. Syst. Evol. Microbiol.">
        <title>Halobacillus salinus sp. nov., isolated from a salt lake on the coast of the East Sea in Korea.</title>
        <authorList>
            <person name="Yoon J.H."/>
            <person name="Kang K.H."/>
            <person name="Park Y.H."/>
        </authorList>
    </citation>
    <scope>NUCLEOTIDE SEQUENCE [LARGE SCALE GENOMIC DNA]</scope>
    <source>
        <strain evidence="8 9">HSL-3</strain>
    </source>
</reference>
<evidence type="ECO:0000313" key="8">
    <source>
        <dbReference type="EMBL" id="TGB05419.1"/>
    </source>
</evidence>
<evidence type="ECO:0000256" key="4">
    <source>
        <dbReference type="ARBA" id="ARBA00023125"/>
    </source>
</evidence>
<evidence type="ECO:0000259" key="6">
    <source>
        <dbReference type="Pfam" id="PF04542"/>
    </source>
</evidence>
<dbReference type="SUPFAM" id="SSF88659">
    <property type="entry name" value="Sigma3 and sigma4 domains of RNA polymerase sigma factors"/>
    <property type="match status" value="1"/>
</dbReference>
<accession>A0A4Z0H725</accession>
<dbReference type="InterPro" id="IPR014284">
    <property type="entry name" value="RNA_pol_sigma-70_dom"/>
</dbReference>
<dbReference type="CDD" id="cd06171">
    <property type="entry name" value="Sigma70_r4"/>
    <property type="match status" value="1"/>
</dbReference>
<dbReference type="STRING" id="192814.GCA_900166575_00484"/>
<organism evidence="8 9">
    <name type="scientific">Halobacillus salinus</name>
    <dbReference type="NCBI Taxonomy" id="192814"/>
    <lineage>
        <taxon>Bacteria</taxon>
        <taxon>Bacillati</taxon>
        <taxon>Bacillota</taxon>
        <taxon>Bacilli</taxon>
        <taxon>Bacillales</taxon>
        <taxon>Bacillaceae</taxon>
        <taxon>Halobacillus</taxon>
    </lineage>
</organism>
<dbReference type="Gene3D" id="1.10.1740.10">
    <property type="match status" value="1"/>
</dbReference>
<keyword evidence="5" id="KW-0804">Transcription</keyword>
<dbReference type="PANTHER" id="PTHR43133">
    <property type="entry name" value="RNA POLYMERASE ECF-TYPE SIGMA FACTO"/>
    <property type="match status" value="1"/>
</dbReference>
<keyword evidence="4" id="KW-0238">DNA-binding</keyword>